<dbReference type="EMBL" id="JARKIE010000189">
    <property type="protein sequence ID" value="KAJ7669105.1"/>
    <property type="molecule type" value="Genomic_DNA"/>
</dbReference>
<name>A0AAD7CYC7_MYCRO</name>
<gene>
    <name evidence="2" type="ORF">B0H17DRAFT_1209755</name>
</gene>
<evidence type="ECO:0000313" key="2">
    <source>
        <dbReference type="EMBL" id="KAJ7669105.1"/>
    </source>
</evidence>
<reference evidence="2" key="1">
    <citation type="submission" date="2023-03" db="EMBL/GenBank/DDBJ databases">
        <title>Massive genome expansion in bonnet fungi (Mycena s.s.) driven by repeated elements and novel gene families across ecological guilds.</title>
        <authorList>
            <consortium name="Lawrence Berkeley National Laboratory"/>
            <person name="Harder C.B."/>
            <person name="Miyauchi S."/>
            <person name="Viragh M."/>
            <person name="Kuo A."/>
            <person name="Thoen E."/>
            <person name="Andreopoulos B."/>
            <person name="Lu D."/>
            <person name="Skrede I."/>
            <person name="Drula E."/>
            <person name="Henrissat B."/>
            <person name="Morin E."/>
            <person name="Kohler A."/>
            <person name="Barry K."/>
            <person name="LaButti K."/>
            <person name="Morin E."/>
            <person name="Salamov A."/>
            <person name="Lipzen A."/>
            <person name="Mereny Z."/>
            <person name="Hegedus B."/>
            <person name="Baldrian P."/>
            <person name="Stursova M."/>
            <person name="Weitz H."/>
            <person name="Taylor A."/>
            <person name="Grigoriev I.V."/>
            <person name="Nagy L.G."/>
            <person name="Martin F."/>
            <person name="Kauserud H."/>
        </authorList>
    </citation>
    <scope>NUCLEOTIDE SEQUENCE</scope>
    <source>
        <strain evidence="2">CBHHK067</strain>
    </source>
</reference>
<accession>A0AAD7CYC7</accession>
<sequence>MEDIQNAYTRETHQENSIFSHASLLVRKKGCHLLLEDVQRHCTSTAILNLDHEIIGRKAYRKRKPIDQLQKTRDQGSVAHVTEEAILGIILLLVTATLEQETDREGHRDLKGRPDQEVPQKEETHQDQEGPQVGQLEGILQDTEGPAVEETETDDIRIHRLRLELLMATSFLPLIRK</sequence>
<feature type="region of interest" description="Disordered" evidence="1">
    <location>
        <begin position="102"/>
        <end position="152"/>
    </location>
</feature>
<feature type="compositionally biased region" description="Basic and acidic residues" evidence="1">
    <location>
        <begin position="102"/>
        <end position="128"/>
    </location>
</feature>
<proteinExistence type="predicted"/>
<dbReference type="AlphaFoldDB" id="A0AAD7CYC7"/>
<dbReference type="Proteomes" id="UP001221757">
    <property type="component" value="Unassembled WGS sequence"/>
</dbReference>
<keyword evidence="3" id="KW-1185">Reference proteome</keyword>
<protein>
    <submittedName>
        <fullName evidence="2">Uncharacterized protein</fullName>
    </submittedName>
</protein>
<evidence type="ECO:0000256" key="1">
    <source>
        <dbReference type="SAM" id="MobiDB-lite"/>
    </source>
</evidence>
<organism evidence="2 3">
    <name type="scientific">Mycena rosella</name>
    <name type="common">Pink bonnet</name>
    <name type="synonym">Agaricus rosellus</name>
    <dbReference type="NCBI Taxonomy" id="1033263"/>
    <lineage>
        <taxon>Eukaryota</taxon>
        <taxon>Fungi</taxon>
        <taxon>Dikarya</taxon>
        <taxon>Basidiomycota</taxon>
        <taxon>Agaricomycotina</taxon>
        <taxon>Agaricomycetes</taxon>
        <taxon>Agaricomycetidae</taxon>
        <taxon>Agaricales</taxon>
        <taxon>Marasmiineae</taxon>
        <taxon>Mycenaceae</taxon>
        <taxon>Mycena</taxon>
    </lineage>
</organism>
<evidence type="ECO:0000313" key="3">
    <source>
        <dbReference type="Proteomes" id="UP001221757"/>
    </source>
</evidence>
<comment type="caution">
    <text evidence="2">The sequence shown here is derived from an EMBL/GenBank/DDBJ whole genome shotgun (WGS) entry which is preliminary data.</text>
</comment>